<reference evidence="2" key="1">
    <citation type="submission" date="2025-08" db="UniProtKB">
        <authorList>
            <consortium name="RefSeq"/>
        </authorList>
    </citation>
    <scope>IDENTIFICATION</scope>
</reference>
<sequence>MLGEVKNGHISIRDHHQSKTFTVTMERLRREDEDIYWCGIQRSWTVDLGVQVKVSIGPEHKDEKIKALKSISLNSRGAQSLNALENVWDHGTIENIAKRATQLLQEVVLIIQKEIFESPGKYEDPERGIGKKLKWPP</sequence>
<proteinExistence type="predicted"/>
<dbReference type="RefSeq" id="XP_045156000.1">
    <property type="nucleotide sequence ID" value="XM_045300065.1"/>
</dbReference>
<protein>
    <submittedName>
        <fullName evidence="2">CMRF35-like molecule 5</fullName>
    </submittedName>
</protein>
<organism evidence="1 2">
    <name type="scientific">Echinops telfairi</name>
    <name type="common">Lesser hedgehog tenrec</name>
    <dbReference type="NCBI Taxonomy" id="9371"/>
    <lineage>
        <taxon>Eukaryota</taxon>
        <taxon>Metazoa</taxon>
        <taxon>Chordata</taxon>
        <taxon>Craniata</taxon>
        <taxon>Vertebrata</taxon>
        <taxon>Euteleostomi</taxon>
        <taxon>Mammalia</taxon>
        <taxon>Eutheria</taxon>
        <taxon>Afrotheria</taxon>
        <taxon>Tenrecidae</taxon>
        <taxon>Tenrecinae</taxon>
        <taxon>Echinops</taxon>
    </lineage>
</organism>
<evidence type="ECO:0000313" key="2">
    <source>
        <dbReference type="RefSeq" id="XP_045156000.1"/>
    </source>
</evidence>
<name>A0AC55DW74_ECHTE</name>
<evidence type="ECO:0000313" key="1">
    <source>
        <dbReference type="Proteomes" id="UP000694863"/>
    </source>
</evidence>
<accession>A0AC55DW74</accession>
<dbReference type="Proteomes" id="UP000694863">
    <property type="component" value="Unplaced"/>
</dbReference>
<keyword evidence="1" id="KW-1185">Reference proteome</keyword>
<gene>
    <name evidence="2" type="primary">LOC123522777</name>
</gene>